<protein>
    <recommendedName>
        <fullName evidence="12">Aminopeptidase</fullName>
        <ecNumber evidence="12">3.4.11.-</ecNumber>
    </recommendedName>
</protein>
<sequence>MKTPMRLAVLGAAVLALAACEPQPDKPAADQAAPDTMADAAAPAGDVDIPTGRLGDAVVPSHYRLDLTIVPSEPGFSGQVAIDVTFNEARERIYLHGRDLDVTEIYLTEADGDRVDARYTQVDETGVAAVDLAETVEPGEATLHVTYTAPFNQSLEGLYHVAEGGEDYAITQFEATSARLAFPGFDEPAFKQPFDISVTAKADHAVITTTPEVSAEPLDGGLVKRTFATTEPLPTYLLAFAVGPWDVVEWQPLPTTEIRDRTVPLRGVAAKGKGEQLTYALDNTAGIVEALEDYFGRPYPYKKLDIIAVPDFAAGAMENVGAITYREQLLLLGDGTNVSTQRKQSYARVHAHELAHQWFGNLVTPVWWDDIWLNEAFATWMGNKAVHAWAPDQGYGNITLRGMLRVMNVDSLQSARQIRNPIDSNHDIASAFDGITYSKGGGVLEMFESFLGEAAFRDGVRLHMERFAHDVADVNDFMASLAEGADRPDVVEAFESFLYQKGVPLVSASATCTDGSATVSLSQRRYLPVGSDAETDQQWQIPVCVAYGGDGERGKACALFDAEQASPITIDGQCPAWIMPNANGSGYYRWTLDDAGWSALIDHFDALNTRERLSLGDSLAAAFNADAVSVATLVDAARIQAKAQAREVVMSPVGDLASLHAMVDDDATEEAIEALVRELYAPKLDEIGLSPSESEGVEVSLMRAPLVSTLARLGQHEDLRDTLVEMAVAYVGDEDEALDPTAIDPSLIGVALAVAIDEGDDAFAETLKAKALASRDASFRQRALVALAQSEDDDMAEAMRTLALTDAVRDNEATAILFTLMGVDEHTDDMWDWIREPANFDGVLARIPTWNKGDIARVGSMFCSADKADEVKAYFEGRIETLEGGPRALAQTLEGIELCAAAKAAKADEVKAYFEGD</sequence>
<feature type="active site" description="Proton acceptor" evidence="9">
    <location>
        <position position="353"/>
    </location>
</feature>
<dbReference type="InterPro" id="IPR042097">
    <property type="entry name" value="Aminopeptidase_N-like_N_sf"/>
</dbReference>
<evidence type="ECO:0000259" key="16">
    <source>
        <dbReference type="Pfam" id="PF11838"/>
    </source>
</evidence>
<comment type="cofactor">
    <cofactor evidence="10 12">
        <name>Zn(2+)</name>
        <dbReference type="ChEBI" id="CHEBI:29105"/>
    </cofactor>
    <text evidence="10 12">Binds 1 zinc ion per subunit.</text>
</comment>
<feature type="binding site" evidence="10">
    <location>
        <position position="352"/>
    </location>
    <ligand>
        <name>Zn(2+)</name>
        <dbReference type="ChEBI" id="CHEBI:29105"/>
        <note>catalytic</note>
    </ligand>
</feature>
<dbReference type="Pfam" id="PF01433">
    <property type="entry name" value="Peptidase_M1"/>
    <property type="match status" value="1"/>
</dbReference>
<comment type="similarity">
    <text evidence="2 12">Belongs to the peptidase M1 family.</text>
</comment>
<feature type="binding site" evidence="10">
    <location>
        <position position="356"/>
    </location>
    <ligand>
        <name>Zn(2+)</name>
        <dbReference type="ChEBI" id="CHEBI:29105"/>
        <note>catalytic</note>
    </ligand>
</feature>
<proteinExistence type="inferred from homology"/>
<evidence type="ECO:0000256" key="6">
    <source>
        <dbReference type="ARBA" id="ARBA00022801"/>
    </source>
</evidence>
<feature type="domain" description="Aminopeptidase N-like N-terminal" evidence="17">
    <location>
        <begin position="59"/>
        <end position="237"/>
    </location>
</feature>
<evidence type="ECO:0000259" key="17">
    <source>
        <dbReference type="Pfam" id="PF17900"/>
    </source>
</evidence>
<comment type="catalytic activity">
    <reaction evidence="1">
        <text>Release of an N-terminal amino acid, Xaa-|-Yaa- from a peptide, amide or arylamide. Xaa is preferably Ala, but may be most amino acids including Pro (slow action). When a terminal hydrophobic residue is followed by a prolyl residue, the two may be released as an intact Xaa-Pro dipeptide.</text>
        <dbReference type="EC" id="3.4.11.2"/>
    </reaction>
</comment>
<keyword evidence="6 12" id="KW-0378">Hydrolase</keyword>
<dbReference type="EC" id="3.4.11.-" evidence="12"/>
<dbReference type="GO" id="GO:0043171">
    <property type="term" value="P:peptide catabolic process"/>
    <property type="evidence" value="ECO:0007669"/>
    <property type="project" value="TreeGrafter"/>
</dbReference>
<dbReference type="FunFam" id="1.10.390.10:FF:000013">
    <property type="entry name" value="Aminopeptidase N"/>
    <property type="match status" value="1"/>
</dbReference>
<evidence type="ECO:0000256" key="3">
    <source>
        <dbReference type="ARBA" id="ARBA00022438"/>
    </source>
</evidence>
<evidence type="ECO:0000256" key="9">
    <source>
        <dbReference type="PIRSR" id="PIRSR634016-1"/>
    </source>
</evidence>
<dbReference type="GO" id="GO:0070006">
    <property type="term" value="F:metalloaminopeptidase activity"/>
    <property type="evidence" value="ECO:0007669"/>
    <property type="project" value="TreeGrafter"/>
</dbReference>
<keyword evidence="7 10" id="KW-0862">Zinc</keyword>
<dbReference type="Gene3D" id="2.60.40.1910">
    <property type="match status" value="1"/>
</dbReference>
<evidence type="ECO:0000256" key="5">
    <source>
        <dbReference type="ARBA" id="ARBA00022723"/>
    </source>
</evidence>
<evidence type="ECO:0000256" key="8">
    <source>
        <dbReference type="ARBA" id="ARBA00023049"/>
    </source>
</evidence>
<dbReference type="Proteomes" id="UP000295399">
    <property type="component" value="Unassembled WGS sequence"/>
</dbReference>
<dbReference type="Pfam" id="PF11838">
    <property type="entry name" value="ERAP1_C"/>
    <property type="match status" value="1"/>
</dbReference>
<dbReference type="EMBL" id="SLXO01000007">
    <property type="protein sequence ID" value="TCP33408.1"/>
    <property type="molecule type" value="Genomic_DNA"/>
</dbReference>
<feature type="region of interest" description="Disordered" evidence="13">
    <location>
        <begin position="24"/>
        <end position="45"/>
    </location>
</feature>
<keyword evidence="14" id="KW-0732">Signal</keyword>
<accession>A0A4R2PFW4</accession>
<dbReference type="InterPro" id="IPR024571">
    <property type="entry name" value="ERAP1-like_C_dom"/>
</dbReference>
<evidence type="ECO:0000256" key="7">
    <source>
        <dbReference type="ARBA" id="ARBA00022833"/>
    </source>
</evidence>
<evidence type="ECO:0000256" key="12">
    <source>
        <dbReference type="RuleBase" id="RU364040"/>
    </source>
</evidence>
<feature type="chain" id="PRO_5020212139" description="Aminopeptidase" evidence="14">
    <location>
        <begin position="19"/>
        <end position="917"/>
    </location>
</feature>
<gene>
    <name evidence="18" type="ORF">EV659_10718</name>
</gene>
<keyword evidence="19" id="KW-1185">Reference proteome</keyword>
<dbReference type="Gene3D" id="1.10.390.10">
    <property type="entry name" value="Neutral Protease Domain 2"/>
    <property type="match status" value="1"/>
</dbReference>
<dbReference type="InParanoid" id="A0A4R2PFW4"/>
<evidence type="ECO:0000256" key="13">
    <source>
        <dbReference type="SAM" id="MobiDB-lite"/>
    </source>
</evidence>
<evidence type="ECO:0000256" key="1">
    <source>
        <dbReference type="ARBA" id="ARBA00000098"/>
    </source>
</evidence>
<dbReference type="GO" id="GO:0005615">
    <property type="term" value="C:extracellular space"/>
    <property type="evidence" value="ECO:0007669"/>
    <property type="project" value="TreeGrafter"/>
</dbReference>
<name>A0A4R2PFW4_RHOSA</name>
<dbReference type="GO" id="GO:0042277">
    <property type="term" value="F:peptide binding"/>
    <property type="evidence" value="ECO:0007669"/>
    <property type="project" value="TreeGrafter"/>
</dbReference>
<feature type="domain" description="ERAP1-like C-terminal" evidence="16">
    <location>
        <begin position="577"/>
        <end position="897"/>
    </location>
</feature>
<dbReference type="OrthoDB" id="100605at2"/>
<dbReference type="GO" id="GO:0005737">
    <property type="term" value="C:cytoplasm"/>
    <property type="evidence" value="ECO:0007669"/>
    <property type="project" value="TreeGrafter"/>
</dbReference>
<organism evidence="18 19">
    <name type="scientific">Rhodothalassium salexigens DSM 2132</name>
    <dbReference type="NCBI Taxonomy" id="1188247"/>
    <lineage>
        <taxon>Bacteria</taxon>
        <taxon>Pseudomonadati</taxon>
        <taxon>Pseudomonadota</taxon>
        <taxon>Alphaproteobacteria</taxon>
        <taxon>Rhodothalassiales</taxon>
        <taxon>Rhodothalassiaceae</taxon>
        <taxon>Rhodothalassium</taxon>
    </lineage>
</organism>
<dbReference type="GO" id="GO:0008270">
    <property type="term" value="F:zinc ion binding"/>
    <property type="evidence" value="ECO:0007669"/>
    <property type="project" value="UniProtKB-UniRule"/>
</dbReference>
<dbReference type="PRINTS" id="PR00756">
    <property type="entry name" value="ALADIPTASE"/>
</dbReference>
<dbReference type="PANTHER" id="PTHR11533">
    <property type="entry name" value="PROTEASE M1 ZINC METALLOPROTEASE"/>
    <property type="match status" value="1"/>
</dbReference>
<evidence type="ECO:0000259" key="15">
    <source>
        <dbReference type="Pfam" id="PF01433"/>
    </source>
</evidence>
<evidence type="ECO:0000256" key="10">
    <source>
        <dbReference type="PIRSR" id="PIRSR634016-3"/>
    </source>
</evidence>
<feature type="binding site" evidence="10">
    <location>
        <position position="375"/>
    </location>
    <ligand>
        <name>Zn(2+)</name>
        <dbReference type="ChEBI" id="CHEBI:29105"/>
        <note>catalytic</note>
    </ligand>
</feature>
<dbReference type="InterPro" id="IPR027268">
    <property type="entry name" value="Peptidase_M4/M1_CTD_sf"/>
</dbReference>
<dbReference type="InterPro" id="IPR045357">
    <property type="entry name" value="Aminopeptidase_N-like_N"/>
</dbReference>
<keyword evidence="8 12" id="KW-0482">Metalloprotease</keyword>
<dbReference type="GO" id="GO:0016285">
    <property type="term" value="F:alanyl aminopeptidase activity"/>
    <property type="evidence" value="ECO:0007669"/>
    <property type="project" value="UniProtKB-EC"/>
</dbReference>
<evidence type="ECO:0000313" key="19">
    <source>
        <dbReference type="Proteomes" id="UP000295399"/>
    </source>
</evidence>
<dbReference type="SUPFAM" id="SSF55486">
    <property type="entry name" value="Metalloproteases ('zincins'), catalytic domain"/>
    <property type="match status" value="1"/>
</dbReference>
<dbReference type="InterPro" id="IPR014782">
    <property type="entry name" value="Peptidase_M1_dom"/>
</dbReference>
<dbReference type="SUPFAM" id="SSF63737">
    <property type="entry name" value="Leukotriene A4 hydrolase N-terminal domain"/>
    <property type="match status" value="1"/>
</dbReference>
<reference evidence="18 19" key="1">
    <citation type="submission" date="2019-03" db="EMBL/GenBank/DDBJ databases">
        <title>Genomic Encyclopedia of Type Strains, Phase IV (KMG-IV): sequencing the most valuable type-strain genomes for metagenomic binning, comparative biology and taxonomic classification.</title>
        <authorList>
            <person name="Goeker M."/>
        </authorList>
    </citation>
    <scope>NUCLEOTIDE SEQUENCE [LARGE SCALE GENOMIC DNA]</scope>
    <source>
        <strain evidence="18 19">DSM 2132</strain>
    </source>
</reference>
<dbReference type="AlphaFoldDB" id="A0A4R2PFW4"/>
<dbReference type="GO" id="GO:0016020">
    <property type="term" value="C:membrane"/>
    <property type="evidence" value="ECO:0007669"/>
    <property type="project" value="TreeGrafter"/>
</dbReference>
<evidence type="ECO:0000313" key="18">
    <source>
        <dbReference type="EMBL" id="TCP33408.1"/>
    </source>
</evidence>
<evidence type="ECO:0000256" key="14">
    <source>
        <dbReference type="SAM" id="SignalP"/>
    </source>
</evidence>
<dbReference type="InterPro" id="IPR050344">
    <property type="entry name" value="Peptidase_M1_aminopeptidases"/>
</dbReference>
<feature type="site" description="Transition state stabilizer" evidence="11">
    <location>
        <position position="437"/>
    </location>
</feature>
<dbReference type="Gene3D" id="2.60.40.1730">
    <property type="entry name" value="tricorn interacting facor f3 domain"/>
    <property type="match status" value="1"/>
</dbReference>
<dbReference type="InterPro" id="IPR034016">
    <property type="entry name" value="M1_APN-typ"/>
</dbReference>
<evidence type="ECO:0000256" key="4">
    <source>
        <dbReference type="ARBA" id="ARBA00022670"/>
    </source>
</evidence>
<dbReference type="Gene3D" id="1.25.50.20">
    <property type="match status" value="1"/>
</dbReference>
<keyword evidence="4 12" id="KW-0645">Protease</keyword>
<feature type="signal peptide" evidence="14">
    <location>
        <begin position="1"/>
        <end position="18"/>
    </location>
</feature>
<dbReference type="InterPro" id="IPR001930">
    <property type="entry name" value="Peptidase_M1"/>
</dbReference>
<evidence type="ECO:0000256" key="11">
    <source>
        <dbReference type="PIRSR" id="PIRSR634016-4"/>
    </source>
</evidence>
<dbReference type="PANTHER" id="PTHR11533:SF174">
    <property type="entry name" value="PUROMYCIN-SENSITIVE AMINOPEPTIDASE-RELATED"/>
    <property type="match status" value="1"/>
</dbReference>
<comment type="caution">
    <text evidence="18">The sequence shown here is derived from an EMBL/GenBank/DDBJ whole genome shotgun (WGS) entry which is preliminary data.</text>
</comment>
<dbReference type="GO" id="GO:0006508">
    <property type="term" value="P:proteolysis"/>
    <property type="evidence" value="ECO:0007669"/>
    <property type="project" value="UniProtKB-KW"/>
</dbReference>
<evidence type="ECO:0000256" key="2">
    <source>
        <dbReference type="ARBA" id="ARBA00010136"/>
    </source>
</evidence>
<keyword evidence="5 10" id="KW-0479">Metal-binding</keyword>
<dbReference type="Pfam" id="PF17900">
    <property type="entry name" value="Peptidase_M1_N"/>
    <property type="match status" value="1"/>
</dbReference>
<feature type="domain" description="Peptidase M1 membrane alanine aminopeptidase" evidence="15">
    <location>
        <begin position="279"/>
        <end position="492"/>
    </location>
</feature>
<dbReference type="PROSITE" id="PS51257">
    <property type="entry name" value="PROKAR_LIPOPROTEIN"/>
    <property type="match status" value="1"/>
</dbReference>
<keyword evidence="3 12" id="KW-0031">Aminopeptidase</keyword>
<feature type="compositionally biased region" description="Low complexity" evidence="13">
    <location>
        <begin position="29"/>
        <end position="45"/>
    </location>
</feature>
<dbReference type="CDD" id="cd09601">
    <property type="entry name" value="M1_APN-Q_like"/>
    <property type="match status" value="1"/>
</dbReference>